<dbReference type="RefSeq" id="XP_060407442.1">
    <property type="nucleotide sequence ID" value="XM_060559358.1"/>
</dbReference>
<keyword evidence="2" id="KW-1185">Reference proteome</keyword>
<dbReference type="AlphaFoldDB" id="A0AAD8PK23"/>
<dbReference type="EMBL" id="JAHLJV010000151">
    <property type="protein sequence ID" value="KAK1566251.1"/>
    <property type="molecule type" value="Genomic_DNA"/>
</dbReference>
<dbReference type="Proteomes" id="UP001230504">
    <property type="component" value="Unassembled WGS sequence"/>
</dbReference>
<protein>
    <submittedName>
        <fullName evidence="1">Uncharacterized protein</fullName>
    </submittedName>
</protein>
<reference evidence="1" key="1">
    <citation type="submission" date="2021-06" db="EMBL/GenBank/DDBJ databases">
        <title>Comparative genomics, transcriptomics and evolutionary studies reveal genomic signatures of adaptation to plant cell wall in hemibiotrophic fungi.</title>
        <authorList>
            <consortium name="DOE Joint Genome Institute"/>
            <person name="Baroncelli R."/>
            <person name="Diaz J.F."/>
            <person name="Benocci T."/>
            <person name="Peng M."/>
            <person name="Battaglia E."/>
            <person name="Haridas S."/>
            <person name="Andreopoulos W."/>
            <person name="Labutti K."/>
            <person name="Pangilinan J."/>
            <person name="Floch G.L."/>
            <person name="Makela M.R."/>
            <person name="Henrissat B."/>
            <person name="Grigoriev I.V."/>
            <person name="Crouch J.A."/>
            <person name="De Vries R.P."/>
            <person name="Sukno S.A."/>
            <person name="Thon M.R."/>
        </authorList>
    </citation>
    <scope>NUCLEOTIDE SEQUENCE</scope>
    <source>
        <strain evidence="1">CBS 125086</strain>
    </source>
</reference>
<name>A0AAD8PK23_9PEZI</name>
<accession>A0AAD8PK23</accession>
<gene>
    <name evidence="1" type="ORF">LY79DRAFT_572398</name>
</gene>
<evidence type="ECO:0000313" key="1">
    <source>
        <dbReference type="EMBL" id="KAK1566251.1"/>
    </source>
</evidence>
<comment type="caution">
    <text evidence="1">The sequence shown here is derived from an EMBL/GenBank/DDBJ whole genome shotgun (WGS) entry which is preliminary data.</text>
</comment>
<organism evidence="1 2">
    <name type="scientific">Colletotrichum navitas</name>
    <dbReference type="NCBI Taxonomy" id="681940"/>
    <lineage>
        <taxon>Eukaryota</taxon>
        <taxon>Fungi</taxon>
        <taxon>Dikarya</taxon>
        <taxon>Ascomycota</taxon>
        <taxon>Pezizomycotina</taxon>
        <taxon>Sordariomycetes</taxon>
        <taxon>Hypocreomycetidae</taxon>
        <taxon>Glomerellales</taxon>
        <taxon>Glomerellaceae</taxon>
        <taxon>Colletotrichum</taxon>
        <taxon>Colletotrichum graminicola species complex</taxon>
    </lineage>
</organism>
<proteinExistence type="predicted"/>
<dbReference type="GeneID" id="85443598"/>
<evidence type="ECO:0000313" key="2">
    <source>
        <dbReference type="Proteomes" id="UP001230504"/>
    </source>
</evidence>
<sequence length="95" mass="10266">MVLGKAAAARSSPTLFRPLNSLPISLMKGINNPKNSKPEDEPLTIPVTEAQKPGDWNEEIATGSFISTLYSNTPRPLAVVPKQSLQRRAPHTSST</sequence>